<gene>
    <name evidence="11" type="primary">plsY_3</name>
    <name evidence="11" type="ORF">Mterra_02757</name>
</gene>
<dbReference type="GO" id="GO:0043772">
    <property type="term" value="F:acyl-phosphate glycerol-3-phosphate acyltransferase activity"/>
    <property type="evidence" value="ECO:0007669"/>
    <property type="project" value="InterPro"/>
</dbReference>
<proteinExistence type="predicted"/>
<feature type="transmembrane region" description="Helical" evidence="10">
    <location>
        <begin position="74"/>
        <end position="95"/>
    </location>
</feature>
<protein>
    <submittedName>
        <fullName evidence="11">Glycerol-3-phosphate acyltransferase</fullName>
        <ecNumber evidence="11">2.3.1.-</ecNumber>
    </submittedName>
</protein>
<dbReference type="NCBIfam" id="NF010978">
    <property type="entry name" value="PRK14401.1"/>
    <property type="match status" value="1"/>
</dbReference>
<dbReference type="PANTHER" id="PTHR30309">
    <property type="entry name" value="INNER MEMBRANE PROTEIN YGIH"/>
    <property type="match status" value="1"/>
</dbReference>
<dbReference type="SMART" id="SM01207">
    <property type="entry name" value="G3P_acyltransf"/>
    <property type="match status" value="1"/>
</dbReference>
<evidence type="ECO:0000313" key="12">
    <source>
        <dbReference type="Proteomes" id="UP000265715"/>
    </source>
</evidence>
<dbReference type="EC" id="2.3.1.-" evidence="11"/>
<evidence type="ECO:0000256" key="10">
    <source>
        <dbReference type="SAM" id="Phobius"/>
    </source>
</evidence>
<comment type="caution">
    <text evidence="11">The sequence shown here is derived from an EMBL/GenBank/DDBJ whole genome shotgun (WGS) entry which is preliminary data.</text>
</comment>
<dbReference type="PANTHER" id="PTHR30309:SF0">
    <property type="entry name" value="GLYCEROL-3-PHOSPHATE ACYLTRANSFERASE-RELATED"/>
    <property type="match status" value="1"/>
</dbReference>
<keyword evidence="7 10" id="KW-0472">Membrane</keyword>
<dbReference type="InterPro" id="IPR003811">
    <property type="entry name" value="G3P_acylTferase_PlsY"/>
</dbReference>
<dbReference type="OrthoDB" id="9777124at2"/>
<evidence type="ECO:0000256" key="7">
    <source>
        <dbReference type="ARBA" id="ARBA00023136"/>
    </source>
</evidence>
<evidence type="ECO:0000256" key="8">
    <source>
        <dbReference type="ARBA" id="ARBA00023209"/>
    </source>
</evidence>
<evidence type="ECO:0000256" key="4">
    <source>
        <dbReference type="ARBA" id="ARBA00022692"/>
    </source>
</evidence>
<keyword evidence="8" id="KW-0594">Phospholipid biosynthesis</keyword>
<keyword evidence="3 11" id="KW-0808">Transferase</keyword>
<sequence length="189" mass="20495">MDAVLVVLAYLIGSVPFGIVAGKLRGIDLTERDVPGASGTFRQLGPAWGMAVAVLDVLKGMLIAYLTSFTDAPWALPLMAAALVVGHNWPLYFGFRGGGGIAPTVGFFLWLLPQLTLTAMALGLTVAALYWQLYWKRTRRSLYPIPAGAVVGYLYALFALWGKPQVFPAFLLVSVVVAIRGIRIVQNKW</sequence>
<evidence type="ECO:0000256" key="6">
    <source>
        <dbReference type="ARBA" id="ARBA00023098"/>
    </source>
</evidence>
<evidence type="ECO:0000256" key="5">
    <source>
        <dbReference type="ARBA" id="ARBA00022989"/>
    </source>
</evidence>
<dbReference type="EMBL" id="QXDL01000130">
    <property type="protein sequence ID" value="RIH82218.1"/>
    <property type="molecule type" value="Genomic_DNA"/>
</dbReference>
<evidence type="ECO:0000256" key="1">
    <source>
        <dbReference type="ARBA" id="ARBA00022475"/>
    </source>
</evidence>
<feature type="transmembrane region" description="Helical" evidence="10">
    <location>
        <begin position="45"/>
        <end position="67"/>
    </location>
</feature>
<accession>A0A399EE81</accession>
<feature type="transmembrane region" description="Helical" evidence="10">
    <location>
        <begin position="142"/>
        <end position="161"/>
    </location>
</feature>
<evidence type="ECO:0000256" key="3">
    <source>
        <dbReference type="ARBA" id="ARBA00022679"/>
    </source>
</evidence>
<keyword evidence="11" id="KW-0012">Acyltransferase</keyword>
<feature type="transmembrane region" description="Helical" evidence="10">
    <location>
        <begin position="107"/>
        <end position="130"/>
    </location>
</feature>
<evidence type="ECO:0000313" key="11">
    <source>
        <dbReference type="EMBL" id="RIH82218.1"/>
    </source>
</evidence>
<feature type="transmembrane region" description="Helical" evidence="10">
    <location>
        <begin position="167"/>
        <end position="185"/>
    </location>
</feature>
<keyword evidence="2" id="KW-0444">Lipid biosynthesis</keyword>
<dbReference type="AlphaFoldDB" id="A0A399EE81"/>
<organism evidence="11 12">
    <name type="scientific">Calidithermus terrae</name>
    <dbReference type="NCBI Taxonomy" id="1408545"/>
    <lineage>
        <taxon>Bacteria</taxon>
        <taxon>Thermotogati</taxon>
        <taxon>Deinococcota</taxon>
        <taxon>Deinococci</taxon>
        <taxon>Thermales</taxon>
        <taxon>Thermaceae</taxon>
        <taxon>Calidithermus</taxon>
    </lineage>
</organism>
<evidence type="ECO:0000256" key="2">
    <source>
        <dbReference type="ARBA" id="ARBA00022516"/>
    </source>
</evidence>
<keyword evidence="1" id="KW-1003">Cell membrane</keyword>
<keyword evidence="9" id="KW-1208">Phospholipid metabolism</keyword>
<keyword evidence="4 10" id="KW-0812">Transmembrane</keyword>
<evidence type="ECO:0000256" key="9">
    <source>
        <dbReference type="ARBA" id="ARBA00023264"/>
    </source>
</evidence>
<dbReference type="Proteomes" id="UP000265715">
    <property type="component" value="Unassembled WGS sequence"/>
</dbReference>
<keyword evidence="6" id="KW-0443">Lipid metabolism</keyword>
<name>A0A399EE81_9DEIN</name>
<dbReference type="GO" id="GO:0005886">
    <property type="term" value="C:plasma membrane"/>
    <property type="evidence" value="ECO:0007669"/>
    <property type="project" value="InterPro"/>
</dbReference>
<dbReference type="RefSeq" id="WP_119315746.1">
    <property type="nucleotide sequence ID" value="NZ_QXDL01000130.1"/>
</dbReference>
<reference evidence="11 12" key="1">
    <citation type="submission" date="2018-08" db="EMBL/GenBank/DDBJ databases">
        <title>Meiothermus terrae DSM 26712 genome sequencing project.</title>
        <authorList>
            <person name="Da Costa M.S."/>
            <person name="Albuquerque L."/>
            <person name="Raposo P."/>
            <person name="Froufe H.J.C."/>
            <person name="Barroso C.S."/>
            <person name="Egas C."/>
        </authorList>
    </citation>
    <scope>NUCLEOTIDE SEQUENCE [LARGE SCALE GENOMIC DNA]</scope>
    <source>
        <strain evidence="11 12">DSM 26712</strain>
    </source>
</reference>
<keyword evidence="5 10" id="KW-1133">Transmembrane helix</keyword>
<keyword evidence="12" id="KW-1185">Reference proteome</keyword>
<dbReference type="GO" id="GO:0008654">
    <property type="term" value="P:phospholipid biosynthetic process"/>
    <property type="evidence" value="ECO:0007669"/>
    <property type="project" value="UniProtKB-KW"/>
</dbReference>
<dbReference type="Pfam" id="PF02660">
    <property type="entry name" value="G3P_acyltransf"/>
    <property type="match status" value="1"/>
</dbReference>